<evidence type="ECO:0000256" key="3">
    <source>
        <dbReference type="SAM" id="Phobius"/>
    </source>
</evidence>
<reference evidence="4" key="2">
    <citation type="journal article" date="2021" name="PeerJ">
        <title>Extensive microbial diversity within the chicken gut microbiome revealed by metagenomics and culture.</title>
        <authorList>
            <person name="Gilroy R."/>
            <person name="Ravi A."/>
            <person name="Getino M."/>
            <person name="Pursley I."/>
            <person name="Horton D.L."/>
            <person name="Alikhan N.F."/>
            <person name="Baker D."/>
            <person name="Gharbi K."/>
            <person name="Hall N."/>
            <person name="Watson M."/>
            <person name="Adriaenssens E.M."/>
            <person name="Foster-Nyarko E."/>
            <person name="Jarju S."/>
            <person name="Secka A."/>
            <person name="Antonio M."/>
            <person name="Oren A."/>
            <person name="Chaudhuri R.R."/>
            <person name="La Ragione R."/>
            <person name="Hildebrand F."/>
            <person name="Pallen M.J."/>
        </authorList>
    </citation>
    <scope>NUCLEOTIDE SEQUENCE</scope>
    <source>
        <strain evidence="4">ChiGjej3B3-7149</strain>
    </source>
</reference>
<dbReference type="AlphaFoldDB" id="A0A9D1DJH6"/>
<feature type="transmembrane region" description="Helical" evidence="3">
    <location>
        <begin position="130"/>
        <end position="154"/>
    </location>
</feature>
<keyword evidence="1" id="KW-0064">Aspartyl protease</keyword>
<organism evidence="4 5">
    <name type="scientific">Candidatus Scatomorpha intestinigallinarum</name>
    <dbReference type="NCBI Taxonomy" id="2840923"/>
    <lineage>
        <taxon>Bacteria</taxon>
        <taxon>Bacillati</taxon>
        <taxon>Bacillota</taxon>
        <taxon>Clostridia</taxon>
        <taxon>Eubacteriales</taxon>
        <taxon>Candidatus Scatomorpha</taxon>
    </lineage>
</organism>
<feature type="active site" evidence="2">
    <location>
        <position position="184"/>
    </location>
</feature>
<evidence type="ECO:0000256" key="2">
    <source>
        <dbReference type="PIRSR" id="PIRSR018571-1"/>
    </source>
</evidence>
<keyword evidence="1" id="KW-1003">Cell membrane</keyword>
<dbReference type="InterPro" id="IPR005081">
    <property type="entry name" value="SpoIIGA"/>
</dbReference>
<keyword evidence="3" id="KW-0812">Transmembrane</keyword>
<gene>
    <name evidence="4" type="ORF">IAD36_00065</name>
</gene>
<keyword evidence="1" id="KW-0749">Sporulation</keyword>
<dbReference type="EMBL" id="DVHH01000001">
    <property type="protein sequence ID" value="HIR53988.1"/>
    <property type="molecule type" value="Genomic_DNA"/>
</dbReference>
<dbReference type="GO" id="GO:0006508">
    <property type="term" value="P:proteolysis"/>
    <property type="evidence" value="ECO:0007669"/>
    <property type="project" value="UniProtKB-KW"/>
</dbReference>
<dbReference type="EC" id="3.4.23.-" evidence="1"/>
<dbReference type="GO" id="GO:0005886">
    <property type="term" value="C:plasma membrane"/>
    <property type="evidence" value="ECO:0007669"/>
    <property type="project" value="UniProtKB-SubCell"/>
</dbReference>
<feature type="transmembrane region" description="Helical" evidence="3">
    <location>
        <begin position="50"/>
        <end position="69"/>
    </location>
</feature>
<dbReference type="PIRSF" id="PIRSF018571">
    <property type="entry name" value="SpoIIGA"/>
    <property type="match status" value="1"/>
</dbReference>
<dbReference type="GO" id="GO:0030435">
    <property type="term" value="P:sporulation resulting in formation of a cellular spore"/>
    <property type="evidence" value="ECO:0007669"/>
    <property type="project" value="UniProtKB-KW"/>
</dbReference>
<evidence type="ECO:0000313" key="5">
    <source>
        <dbReference type="Proteomes" id="UP000824238"/>
    </source>
</evidence>
<keyword evidence="3" id="KW-1133">Transmembrane helix</keyword>
<sequence>MTISAKPPVYDLSVETIYLDSLFALNAIIDYLLLLCSARAAGAVLHRRRLALAAVLGGLWAVACVLPGLGFLSYAPMKLVPALFMVLIAFGGERRLWRCVVIFLAVSAAFGGAVWAASMLAGSGFYGGRLYIPVSMRVLVLSFALCYAAVSLVFRRAGKRAEREVLPLHITLGGRSVLLRALRDTGNGLCDPVSGRAVAVAELDALRPLLPGFEGAGEDAASLCEALCKLPGLAGRVSLLPYSSLGTGHGLLAALRPDAVCVSGEAEDILIGLSPSRLSRDGDYDAII</sequence>
<keyword evidence="1" id="KW-0645">Protease</keyword>
<keyword evidence="1 3" id="KW-0472">Membrane</keyword>
<feature type="transmembrane region" description="Helical" evidence="3">
    <location>
        <begin position="17"/>
        <end position="38"/>
    </location>
</feature>
<name>A0A9D1DJH6_9FIRM</name>
<keyword evidence="1" id="KW-0378">Hydrolase</keyword>
<reference evidence="4" key="1">
    <citation type="submission" date="2020-10" db="EMBL/GenBank/DDBJ databases">
        <authorList>
            <person name="Gilroy R."/>
        </authorList>
    </citation>
    <scope>NUCLEOTIDE SEQUENCE</scope>
    <source>
        <strain evidence="4">ChiGjej3B3-7149</strain>
    </source>
</reference>
<dbReference type="Proteomes" id="UP000824238">
    <property type="component" value="Unassembled WGS sequence"/>
</dbReference>
<protein>
    <recommendedName>
        <fullName evidence="1">Sporulation sigma-E factor-processing peptidase</fullName>
        <ecNumber evidence="1">3.4.23.-</ecNumber>
    </recommendedName>
    <alternativeName>
        <fullName evidence="1">Membrane-associated aspartic protease</fullName>
    </alternativeName>
    <alternativeName>
        <fullName evidence="1">Stage II sporulation protein GA</fullName>
    </alternativeName>
</protein>
<dbReference type="Pfam" id="PF03419">
    <property type="entry name" value="Peptidase_U4"/>
    <property type="match status" value="1"/>
</dbReference>
<comment type="similarity">
    <text evidence="1">Belongs to the peptidase U4 family.</text>
</comment>
<comment type="caution">
    <text evidence="4">The sequence shown here is derived from an EMBL/GenBank/DDBJ whole genome shotgun (WGS) entry which is preliminary data.</text>
</comment>
<dbReference type="GO" id="GO:0030436">
    <property type="term" value="P:asexual sporulation"/>
    <property type="evidence" value="ECO:0007669"/>
    <property type="project" value="InterPro"/>
</dbReference>
<accession>A0A9D1DJH6</accession>
<comment type="subcellular location">
    <subcellularLocation>
        <location evidence="1">Cell membrane</location>
    </subcellularLocation>
</comment>
<feature type="transmembrane region" description="Helical" evidence="3">
    <location>
        <begin position="99"/>
        <end position="118"/>
    </location>
</feature>
<comment type="function">
    <text evidence="1">Probable aspartic protease that is responsible for the proteolytic cleavage of the RNA polymerase sigma E factor (SigE/spoIIGB) to yield the active peptide in the mother cell during sporulation. Responds to a signal from the forespore that is triggered by the extracellular signal protein SpoIIR.</text>
</comment>
<evidence type="ECO:0000313" key="4">
    <source>
        <dbReference type="EMBL" id="HIR53988.1"/>
    </source>
</evidence>
<proteinExistence type="inferred from homology"/>
<feature type="transmembrane region" description="Helical" evidence="3">
    <location>
        <begin position="75"/>
        <end position="92"/>
    </location>
</feature>
<dbReference type="GO" id="GO:0004190">
    <property type="term" value="F:aspartic-type endopeptidase activity"/>
    <property type="evidence" value="ECO:0007669"/>
    <property type="project" value="UniProtKB-KW"/>
</dbReference>
<evidence type="ECO:0000256" key="1">
    <source>
        <dbReference type="PIRNR" id="PIRNR018571"/>
    </source>
</evidence>